<name>A0A0F9MFZ1_9ZZZZ</name>
<gene>
    <name evidence="1" type="ORF">LCGC14_1464510</name>
</gene>
<evidence type="ECO:0000313" key="1">
    <source>
        <dbReference type="EMBL" id="KKM68082.1"/>
    </source>
</evidence>
<dbReference type="EMBL" id="LAZR01010232">
    <property type="protein sequence ID" value="KKM68082.1"/>
    <property type="molecule type" value="Genomic_DNA"/>
</dbReference>
<proteinExistence type="predicted"/>
<sequence>MTDLIWVRNPIIERELLERLRTKYITPREGLHMSSLLYCLTRSYFDETDPLPTTDHELVLFSVGFGLEEVLLRDKDSPTPSSVEVDGVWCSEDYYTTAEGSMDLKTTRMYSNPDGSPKRGWPDTWLEQFKGYAYVRYKDEILHRKENNLQPASYPYSVGILYTGPAELVCGTFMFTGEELVEQWAYIQERKTVYNMFRERDMTPTPFAFNKDWECNGCRYQLRCKTWEG</sequence>
<dbReference type="Gene3D" id="3.90.320.10">
    <property type="match status" value="1"/>
</dbReference>
<organism evidence="1">
    <name type="scientific">marine sediment metagenome</name>
    <dbReference type="NCBI Taxonomy" id="412755"/>
    <lineage>
        <taxon>unclassified sequences</taxon>
        <taxon>metagenomes</taxon>
        <taxon>ecological metagenomes</taxon>
    </lineage>
</organism>
<accession>A0A0F9MFZ1</accession>
<evidence type="ECO:0008006" key="2">
    <source>
        <dbReference type="Google" id="ProtNLM"/>
    </source>
</evidence>
<dbReference type="AlphaFoldDB" id="A0A0F9MFZ1"/>
<protein>
    <recommendedName>
        <fullName evidence="2">PD-(D/E)XK endonuclease-like domain-containing protein</fullName>
    </recommendedName>
</protein>
<reference evidence="1" key="1">
    <citation type="journal article" date="2015" name="Nature">
        <title>Complex archaea that bridge the gap between prokaryotes and eukaryotes.</title>
        <authorList>
            <person name="Spang A."/>
            <person name="Saw J.H."/>
            <person name="Jorgensen S.L."/>
            <person name="Zaremba-Niedzwiedzka K."/>
            <person name="Martijn J."/>
            <person name="Lind A.E."/>
            <person name="van Eijk R."/>
            <person name="Schleper C."/>
            <person name="Guy L."/>
            <person name="Ettema T.J."/>
        </authorList>
    </citation>
    <scope>NUCLEOTIDE SEQUENCE</scope>
</reference>
<comment type="caution">
    <text evidence="1">The sequence shown here is derived from an EMBL/GenBank/DDBJ whole genome shotgun (WGS) entry which is preliminary data.</text>
</comment>
<dbReference type="InterPro" id="IPR011604">
    <property type="entry name" value="PDDEXK-like_dom_sf"/>
</dbReference>